<feature type="compositionally biased region" description="Acidic residues" evidence="6">
    <location>
        <begin position="661"/>
        <end position="674"/>
    </location>
</feature>
<dbReference type="InterPro" id="IPR032675">
    <property type="entry name" value="LRR_dom_sf"/>
</dbReference>
<dbReference type="FunFam" id="1.10.10.10:FF:000322">
    <property type="entry name" value="Probable disease resistance protein At1g63360"/>
    <property type="match status" value="1"/>
</dbReference>
<dbReference type="InterPro" id="IPR055414">
    <property type="entry name" value="LRR_R13L4/SHOC2-like"/>
</dbReference>
<dbReference type="EnsemblPlants" id="AUR62031903-RA">
    <property type="protein sequence ID" value="AUR62031903-RA:cds"/>
    <property type="gene ID" value="AUR62031903"/>
</dbReference>
<dbReference type="SMART" id="SM00369">
    <property type="entry name" value="LRR_TYP"/>
    <property type="match status" value="2"/>
</dbReference>
<reference evidence="11" key="2">
    <citation type="submission" date="2021-03" db="UniProtKB">
        <authorList>
            <consortium name="EnsemblPlants"/>
        </authorList>
    </citation>
    <scope>IDENTIFICATION</scope>
</reference>
<keyword evidence="1" id="KW-0433">Leucine-rich repeat</keyword>
<proteinExistence type="predicted"/>
<dbReference type="InterPro" id="IPR041118">
    <property type="entry name" value="Rx_N"/>
</dbReference>
<dbReference type="PRINTS" id="PR00364">
    <property type="entry name" value="DISEASERSIST"/>
</dbReference>
<dbReference type="PANTHER" id="PTHR36766:SF35">
    <property type="entry name" value="DISEASE RESISTANCE PROTEIN RGA3"/>
    <property type="match status" value="1"/>
</dbReference>
<dbReference type="SUPFAM" id="SSF52540">
    <property type="entry name" value="P-loop containing nucleoside triphosphate hydrolases"/>
    <property type="match status" value="1"/>
</dbReference>
<dbReference type="Pfam" id="PF18052">
    <property type="entry name" value="Rx_N"/>
    <property type="match status" value="1"/>
</dbReference>
<keyword evidence="2" id="KW-0677">Repeat</keyword>
<dbReference type="Pfam" id="PF23598">
    <property type="entry name" value="LRR_14"/>
    <property type="match status" value="1"/>
</dbReference>
<dbReference type="PANTHER" id="PTHR36766">
    <property type="entry name" value="PLANT BROAD-SPECTRUM MILDEW RESISTANCE PROTEIN RPW8"/>
    <property type="match status" value="1"/>
</dbReference>
<evidence type="ECO:0000256" key="1">
    <source>
        <dbReference type="ARBA" id="ARBA00022614"/>
    </source>
</evidence>
<sequence>MSTLRNVAETLLTAVGSSMVKEVFSKWGFESELNDLINTVSEVGSVFRDVGAKHELSVETREWVQKLKDAVCDADDLFDEILTVAAQTKGRFQRNNKLPDKVRDFFSDSRMSQCVKSIRNQLGNSSCTCICHGNTGFEVDYQLIMGGECDIRSRINVRNNEIVGRKDDMNAVIDLLLLDTNNLKDDVSFITIEGVRGMGKTALAQLVYNDQRVRDEFSLRLWVQVSNGDGGKLNANEILGKILEAAGRFYTDTDDLLSIELTEELRGKKYLIVLDDVSGKDQEEWVALRKFLMFSVGGSRIIVTTCSNDTTRAIRSEHTYELKGLSKENSWLLLEMTSFGKGQKHVIHPELAEIVEKCEGFPPAIKELGIVIFSQDINKLGLSEEHALATNDEDNRTPLTHNLIPNNLETRLKSCLSYCAMFPKDFIIDKKMLLELWMAQGYVVPLDGQSMVDAAEEYFSILLIRCLLQPVKLDEYGEVVSCKVHSLLDVGAQEICVVDSTADNNMVENNVLHLHHIGSECRESSFPKSRIRSFIHGIFDRSFPPLENLVSSWMCLRAVDLHELNIDSLPESISKLLHLRYLDLSHNHLRRLPNSITKLHNLQTLNLDGCTNLEQLPWDIYKLVNLRSLNINSCAVWSMPLGMDKLTCLHVLTHFQVAEESVSDEEESSSEDDSSNSGEQNVGTLRDLKALSNLRGSISISIPAEYKDVNDNQILKGRGGYLASMEHLKEVSIKFRGHEYGDEQAINHEDLLEKLQPHSNLKGVGLWYYQGTSFTRWISSLPNLIKIEIESAMGLQHLSLLSKLQYLKLLRVSSMYNLVYMEETNGRSSSSDFTFFPSLEELSISYSSMLKGWWEGDQHQQLIAADGSCWQPSFKRLFKLSILECSKLESFPPCPGVKTLSLGNLDENFKIMEFRDVVDDYNNHNRPSALRKVERLSQAKEAFRSCSSSLRRLTIQGCENLRSVSQGLEYLTVLESLSVIQCPVLTFSEEDDSNEDDGMPWRALHQSLRSLELWGVESMSLLPSGMQYLSALQDLTIERSQEFKALPEWIGCLSSLKSLRVKCCLEFDSLPETMRSLTNLKLLDLSYCKQGLKEKCQNPTGNDWPKIQHISSIIISE</sequence>
<dbReference type="PROSITE" id="PS51450">
    <property type="entry name" value="LRR"/>
    <property type="match status" value="1"/>
</dbReference>
<dbReference type="InterPro" id="IPR002182">
    <property type="entry name" value="NB-ARC"/>
</dbReference>
<gene>
    <name evidence="11" type="primary">LOC110729934</name>
</gene>
<dbReference type="Gene3D" id="1.10.10.10">
    <property type="entry name" value="Winged helix-like DNA-binding domain superfamily/Winged helix DNA-binding domain"/>
    <property type="match status" value="1"/>
</dbReference>
<evidence type="ECO:0000256" key="6">
    <source>
        <dbReference type="SAM" id="MobiDB-lite"/>
    </source>
</evidence>
<evidence type="ECO:0000259" key="10">
    <source>
        <dbReference type="Pfam" id="PF23598"/>
    </source>
</evidence>
<dbReference type="GO" id="GO:0051707">
    <property type="term" value="P:response to other organism"/>
    <property type="evidence" value="ECO:0007669"/>
    <property type="project" value="UniProtKB-ARBA"/>
</dbReference>
<dbReference type="Pfam" id="PF00931">
    <property type="entry name" value="NB-ARC"/>
    <property type="match status" value="1"/>
</dbReference>
<accession>A0A803MLU1</accession>
<reference evidence="11" key="1">
    <citation type="journal article" date="2017" name="Nature">
        <title>The genome of Chenopodium quinoa.</title>
        <authorList>
            <person name="Jarvis D.E."/>
            <person name="Ho Y.S."/>
            <person name="Lightfoot D.J."/>
            <person name="Schmoeckel S.M."/>
            <person name="Li B."/>
            <person name="Borm T.J.A."/>
            <person name="Ohyanagi H."/>
            <person name="Mineta K."/>
            <person name="Michell C.T."/>
            <person name="Saber N."/>
            <person name="Kharbatia N.M."/>
            <person name="Rupper R.R."/>
            <person name="Sharp A.R."/>
            <person name="Dally N."/>
            <person name="Boughton B.A."/>
            <person name="Woo Y.H."/>
            <person name="Gao G."/>
            <person name="Schijlen E.G.W.M."/>
            <person name="Guo X."/>
            <person name="Momin A.A."/>
            <person name="Negrao S."/>
            <person name="Al-Babili S."/>
            <person name="Gehring C."/>
            <person name="Roessner U."/>
            <person name="Jung C."/>
            <person name="Murphy K."/>
            <person name="Arold S.T."/>
            <person name="Gojobori T."/>
            <person name="van der Linden C.G."/>
            <person name="van Loo E.N."/>
            <person name="Jellen E.N."/>
            <person name="Maughan P.J."/>
            <person name="Tester M."/>
        </authorList>
    </citation>
    <scope>NUCLEOTIDE SEQUENCE [LARGE SCALE GENOMIC DNA]</scope>
    <source>
        <strain evidence="11">cv. PI 614886</strain>
    </source>
</reference>
<evidence type="ECO:0000256" key="3">
    <source>
        <dbReference type="ARBA" id="ARBA00022741"/>
    </source>
</evidence>
<feature type="domain" description="Disease resistance R13L4/SHOC-2-like LRR" evidence="10">
    <location>
        <begin position="531"/>
        <end position="847"/>
    </location>
</feature>
<evidence type="ECO:0000313" key="11">
    <source>
        <dbReference type="EnsemblPlants" id="AUR62031903-RA:cds"/>
    </source>
</evidence>
<dbReference type="InterPro" id="IPR027417">
    <property type="entry name" value="P-loop_NTPase"/>
</dbReference>
<keyword evidence="12" id="KW-1185">Reference proteome</keyword>
<evidence type="ECO:0000256" key="4">
    <source>
        <dbReference type="ARBA" id="ARBA00022821"/>
    </source>
</evidence>
<evidence type="ECO:0000259" key="9">
    <source>
        <dbReference type="Pfam" id="PF23559"/>
    </source>
</evidence>
<dbReference type="Gramene" id="AUR62031903-RA">
    <property type="protein sequence ID" value="AUR62031903-RA:cds"/>
    <property type="gene ID" value="AUR62031903"/>
</dbReference>
<dbReference type="Pfam" id="PF23559">
    <property type="entry name" value="WHD_DRP"/>
    <property type="match status" value="1"/>
</dbReference>
<protein>
    <submittedName>
        <fullName evidence="11">Uncharacterized protein</fullName>
    </submittedName>
</protein>
<dbReference type="GO" id="GO:0005524">
    <property type="term" value="F:ATP binding"/>
    <property type="evidence" value="ECO:0007669"/>
    <property type="project" value="UniProtKB-KW"/>
</dbReference>
<keyword evidence="5" id="KW-0067">ATP-binding</keyword>
<feature type="domain" description="Disease resistance protein winged helix" evidence="9">
    <location>
        <begin position="421"/>
        <end position="488"/>
    </location>
</feature>
<dbReference type="InterPro" id="IPR058922">
    <property type="entry name" value="WHD_DRP"/>
</dbReference>
<feature type="domain" description="Disease resistance N-terminal" evidence="8">
    <location>
        <begin position="9"/>
        <end position="93"/>
    </location>
</feature>
<dbReference type="AlphaFoldDB" id="A0A803MLU1"/>
<dbReference type="Gene3D" id="1.20.5.4130">
    <property type="match status" value="1"/>
</dbReference>
<evidence type="ECO:0000256" key="5">
    <source>
        <dbReference type="ARBA" id="ARBA00022840"/>
    </source>
</evidence>
<dbReference type="InterPro" id="IPR003591">
    <property type="entry name" value="Leu-rich_rpt_typical-subtyp"/>
</dbReference>
<dbReference type="Gene3D" id="3.40.50.300">
    <property type="entry name" value="P-loop containing nucleotide triphosphate hydrolases"/>
    <property type="match status" value="1"/>
</dbReference>
<feature type="region of interest" description="Disordered" evidence="6">
    <location>
        <begin position="660"/>
        <end position="682"/>
    </location>
</feature>
<feature type="domain" description="NB-ARC" evidence="7">
    <location>
        <begin position="167"/>
        <end position="340"/>
    </location>
</feature>
<dbReference type="Proteomes" id="UP000596660">
    <property type="component" value="Unplaced"/>
</dbReference>
<dbReference type="InterPro" id="IPR036388">
    <property type="entry name" value="WH-like_DNA-bd_sf"/>
</dbReference>
<keyword evidence="4" id="KW-0611">Plant defense</keyword>
<evidence type="ECO:0000259" key="7">
    <source>
        <dbReference type="Pfam" id="PF00931"/>
    </source>
</evidence>
<dbReference type="GO" id="GO:0006952">
    <property type="term" value="P:defense response"/>
    <property type="evidence" value="ECO:0007669"/>
    <property type="project" value="UniProtKB-KW"/>
</dbReference>
<evidence type="ECO:0000259" key="8">
    <source>
        <dbReference type="Pfam" id="PF18052"/>
    </source>
</evidence>
<dbReference type="GO" id="GO:0043531">
    <property type="term" value="F:ADP binding"/>
    <property type="evidence" value="ECO:0007669"/>
    <property type="project" value="InterPro"/>
</dbReference>
<dbReference type="SUPFAM" id="SSF52058">
    <property type="entry name" value="L domain-like"/>
    <property type="match status" value="1"/>
</dbReference>
<dbReference type="InterPro" id="IPR001611">
    <property type="entry name" value="Leu-rich_rpt"/>
</dbReference>
<evidence type="ECO:0000313" key="12">
    <source>
        <dbReference type="Proteomes" id="UP000596660"/>
    </source>
</evidence>
<name>A0A803MLU1_CHEQI</name>
<evidence type="ECO:0000256" key="2">
    <source>
        <dbReference type="ARBA" id="ARBA00022737"/>
    </source>
</evidence>
<organism evidence="11 12">
    <name type="scientific">Chenopodium quinoa</name>
    <name type="common">Quinoa</name>
    <dbReference type="NCBI Taxonomy" id="63459"/>
    <lineage>
        <taxon>Eukaryota</taxon>
        <taxon>Viridiplantae</taxon>
        <taxon>Streptophyta</taxon>
        <taxon>Embryophyta</taxon>
        <taxon>Tracheophyta</taxon>
        <taxon>Spermatophyta</taxon>
        <taxon>Magnoliopsida</taxon>
        <taxon>eudicotyledons</taxon>
        <taxon>Gunneridae</taxon>
        <taxon>Pentapetalae</taxon>
        <taxon>Caryophyllales</taxon>
        <taxon>Chenopodiaceae</taxon>
        <taxon>Chenopodioideae</taxon>
        <taxon>Atripliceae</taxon>
        <taxon>Chenopodium</taxon>
    </lineage>
</organism>
<keyword evidence="3" id="KW-0547">Nucleotide-binding</keyword>
<dbReference type="Gene3D" id="3.80.10.10">
    <property type="entry name" value="Ribonuclease Inhibitor"/>
    <property type="match status" value="3"/>
</dbReference>